<name>A0AAN8XC37_HALRR</name>
<comment type="caution">
    <text evidence="1">The sequence shown here is derived from an EMBL/GenBank/DDBJ whole genome shotgun (WGS) entry which is preliminary data.</text>
</comment>
<organism evidence="1 2">
    <name type="scientific">Halocaridina rubra</name>
    <name type="common">Hawaiian red shrimp</name>
    <dbReference type="NCBI Taxonomy" id="373956"/>
    <lineage>
        <taxon>Eukaryota</taxon>
        <taxon>Metazoa</taxon>
        <taxon>Ecdysozoa</taxon>
        <taxon>Arthropoda</taxon>
        <taxon>Crustacea</taxon>
        <taxon>Multicrustacea</taxon>
        <taxon>Malacostraca</taxon>
        <taxon>Eumalacostraca</taxon>
        <taxon>Eucarida</taxon>
        <taxon>Decapoda</taxon>
        <taxon>Pleocyemata</taxon>
        <taxon>Caridea</taxon>
        <taxon>Atyoidea</taxon>
        <taxon>Atyidae</taxon>
        <taxon>Halocaridina</taxon>
    </lineage>
</organism>
<sequence length="97" mass="10638">TIYLPASSPSKRMPNELVEATLSFTLGPVPSRDQLVLLCCTPTRWIQAPSSPRLTSYYGHGWSPAGPKSRARHAPPPTIRFQQCLPACQTGSSTCRR</sequence>
<reference evidence="1 2" key="1">
    <citation type="submission" date="2023-11" db="EMBL/GenBank/DDBJ databases">
        <title>Halocaridina rubra genome assembly.</title>
        <authorList>
            <person name="Smith C."/>
        </authorList>
    </citation>
    <scope>NUCLEOTIDE SEQUENCE [LARGE SCALE GENOMIC DNA]</scope>
    <source>
        <strain evidence="1">EP-1</strain>
        <tissue evidence="1">Whole</tissue>
    </source>
</reference>
<evidence type="ECO:0000313" key="2">
    <source>
        <dbReference type="Proteomes" id="UP001381693"/>
    </source>
</evidence>
<dbReference type="Proteomes" id="UP001381693">
    <property type="component" value="Unassembled WGS sequence"/>
</dbReference>
<accession>A0AAN8XC37</accession>
<proteinExistence type="predicted"/>
<dbReference type="EMBL" id="JAXCGZ010006161">
    <property type="protein sequence ID" value="KAK7080051.1"/>
    <property type="molecule type" value="Genomic_DNA"/>
</dbReference>
<gene>
    <name evidence="1" type="ORF">SK128_022430</name>
</gene>
<feature type="non-terminal residue" evidence="1">
    <location>
        <position position="1"/>
    </location>
</feature>
<protein>
    <submittedName>
        <fullName evidence="1">Uncharacterized protein</fullName>
    </submittedName>
</protein>
<keyword evidence="2" id="KW-1185">Reference proteome</keyword>
<dbReference type="AlphaFoldDB" id="A0AAN8XC37"/>
<evidence type="ECO:0000313" key="1">
    <source>
        <dbReference type="EMBL" id="KAK7080051.1"/>
    </source>
</evidence>